<dbReference type="InterPro" id="IPR000551">
    <property type="entry name" value="MerR-type_HTH_dom"/>
</dbReference>
<dbReference type="InterPro" id="IPR013740">
    <property type="entry name" value="Redoxin"/>
</dbReference>
<dbReference type="PROSITE" id="PS51352">
    <property type="entry name" value="THIOREDOXIN_2"/>
    <property type="match status" value="1"/>
</dbReference>
<evidence type="ECO:0000313" key="6">
    <source>
        <dbReference type="EMBL" id="RZT64735.1"/>
    </source>
</evidence>
<dbReference type="PRINTS" id="PR00040">
    <property type="entry name" value="HTHMERR"/>
</dbReference>
<dbReference type="PANTHER" id="PTHR30204:SF93">
    <property type="entry name" value="HTH MERR-TYPE DOMAIN-CONTAINING PROTEIN"/>
    <property type="match status" value="1"/>
</dbReference>
<proteinExistence type="predicted"/>
<dbReference type="SUPFAM" id="SSF46955">
    <property type="entry name" value="Putative DNA-binding domain"/>
    <property type="match status" value="1"/>
</dbReference>
<feature type="coiled-coil region" evidence="2">
    <location>
        <begin position="83"/>
        <end position="117"/>
    </location>
</feature>
<keyword evidence="2" id="KW-0175">Coiled coil</keyword>
<dbReference type="SMART" id="SM00422">
    <property type="entry name" value="HTH_MERR"/>
    <property type="match status" value="1"/>
</dbReference>
<dbReference type="GO" id="GO:0003700">
    <property type="term" value="F:DNA-binding transcription factor activity"/>
    <property type="evidence" value="ECO:0007669"/>
    <property type="project" value="InterPro"/>
</dbReference>
<evidence type="ECO:0000256" key="3">
    <source>
        <dbReference type="SAM" id="MobiDB-lite"/>
    </source>
</evidence>
<keyword evidence="7" id="KW-1185">Reference proteome</keyword>
<feature type="compositionally biased region" description="Basic and acidic residues" evidence="3">
    <location>
        <begin position="123"/>
        <end position="132"/>
    </location>
</feature>
<dbReference type="Proteomes" id="UP000291832">
    <property type="component" value="Unassembled WGS sequence"/>
</dbReference>
<feature type="region of interest" description="Disordered" evidence="3">
    <location>
        <begin position="117"/>
        <end position="185"/>
    </location>
</feature>
<reference evidence="6 7" key="1">
    <citation type="journal article" date="2015" name="Stand. Genomic Sci.">
        <title>Genomic Encyclopedia of Bacterial and Archaeal Type Strains, Phase III: the genomes of soil and plant-associated and newly described type strains.</title>
        <authorList>
            <person name="Whitman W.B."/>
            <person name="Woyke T."/>
            <person name="Klenk H.P."/>
            <person name="Zhou Y."/>
            <person name="Lilburn T.G."/>
            <person name="Beck B.J."/>
            <person name="De Vos P."/>
            <person name="Vandamme P."/>
            <person name="Eisen J.A."/>
            <person name="Garrity G."/>
            <person name="Hugenholtz P."/>
            <person name="Kyrpides N.C."/>
        </authorList>
    </citation>
    <scope>NUCLEOTIDE SEQUENCE [LARGE SCALE GENOMIC DNA]</scope>
    <source>
        <strain evidence="6 7">RF6</strain>
    </source>
</reference>
<sequence length="355" mass="37633">MRIGELALQAGVTVKAVRYYEDIGLVAPERASNGYREYTAQDLRTVREVRELHGLGIAPSRAAPFVECLDTGHEHGDECVSSLAVYRDAIAELDRALAELGARREALQRRLDAAAGRGFSRVPEGDSARDPEASSSQTSPTGDTPAPPAGDTPVPPAGDTPVPPADFTQLPAGLPVPEDDGAAAHLPGMPVPPLVLGSARGELVDLAALGSGRTIIYLYPLTGTPGVDLPEGWDAIPGARGCSTEACDFRDHFTELREAGAARVYGFSSQSPEYQAEVVDRLGLPFTMLSDPGLALADALDLPTFAAPGHDRLYARLTLVIRDGVIEHAFYPIFPPNAHAQQVLAWLTAHPENPA</sequence>
<dbReference type="CDD" id="cd03017">
    <property type="entry name" value="PRX_BCP"/>
    <property type="match status" value="1"/>
</dbReference>
<dbReference type="InterPro" id="IPR009061">
    <property type="entry name" value="DNA-bd_dom_put_sf"/>
</dbReference>
<dbReference type="PROSITE" id="PS00552">
    <property type="entry name" value="HTH_MERR_1"/>
    <property type="match status" value="1"/>
</dbReference>
<comment type="caution">
    <text evidence="6">The sequence shown here is derived from an EMBL/GenBank/DDBJ whole genome shotgun (WGS) entry which is preliminary data.</text>
</comment>
<dbReference type="PANTHER" id="PTHR30204">
    <property type="entry name" value="REDOX-CYCLING DRUG-SENSING TRANSCRIPTIONAL ACTIVATOR SOXR"/>
    <property type="match status" value="1"/>
</dbReference>
<feature type="domain" description="HTH merR-type" evidence="4">
    <location>
        <begin position="1"/>
        <end position="68"/>
    </location>
</feature>
<gene>
    <name evidence="6" type="ORF">EV139_2158</name>
</gene>
<name>A0A4Q7TUY5_9MICO</name>
<dbReference type="Pfam" id="PF08534">
    <property type="entry name" value="Redoxin"/>
    <property type="match status" value="1"/>
</dbReference>
<dbReference type="Gene3D" id="1.10.1660.10">
    <property type="match status" value="1"/>
</dbReference>
<evidence type="ECO:0000256" key="2">
    <source>
        <dbReference type="SAM" id="Coils"/>
    </source>
</evidence>
<dbReference type="InterPro" id="IPR013766">
    <property type="entry name" value="Thioredoxin_domain"/>
</dbReference>
<dbReference type="GO" id="GO:0003677">
    <property type="term" value="F:DNA binding"/>
    <property type="evidence" value="ECO:0007669"/>
    <property type="project" value="UniProtKB-KW"/>
</dbReference>
<evidence type="ECO:0000256" key="1">
    <source>
        <dbReference type="ARBA" id="ARBA00023125"/>
    </source>
</evidence>
<dbReference type="PROSITE" id="PS50937">
    <property type="entry name" value="HTH_MERR_2"/>
    <property type="match status" value="1"/>
</dbReference>
<dbReference type="GO" id="GO:0016491">
    <property type="term" value="F:oxidoreductase activity"/>
    <property type="evidence" value="ECO:0007669"/>
    <property type="project" value="InterPro"/>
</dbReference>
<feature type="compositionally biased region" description="Pro residues" evidence="3">
    <location>
        <begin position="145"/>
        <end position="164"/>
    </location>
</feature>
<protein>
    <submittedName>
        <fullName evidence="6">Peroxiredoxin</fullName>
    </submittedName>
</protein>
<dbReference type="InterPro" id="IPR047057">
    <property type="entry name" value="MerR_fam"/>
</dbReference>
<dbReference type="EMBL" id="SHKI01000005">
    <property type="protein sequence ID" value="RZT64735.1"/>
    <property type="molecule type" value="Genomic_DNA"/>
</dbReference>
<feature type="domain" description="Thioredoxin" evidence="5">
    <location>
        <begin position="185"/>
        <end position="352"/>
    </location>
</feature>
<evidence type="ECO:0000259" key="4">
    <source>
        <dbReference type="PROSITE" id="PS50937"/>
    </source>
</evidence>
<dbReference type="Gene3D" id="3.40.30.10">
    <property type="entry name" value="Glutaredoxin"/>
    <property type="match status" value="1"/>
</dbReference>
<organism evidence="6 7">
    <name type="scientific">Leucobacter luti</name>
    <dbReference type="NCBI Taxonomy" id="340320"/>
    <lineage>
        <taxon>Bacteria</taxon>
        <taxon>Bacillati</taxon>
        <taxon>Actinomycetota</taxon>
        <taxon>Actinomycetes</taxon>
        <taxon>Micrococcales</taxon>
        <taxon>Microbacteriaceae</taxon>
        <taxon>Leucobacter</taxon>
    </lineage>
</organism>
<dbReference type="SUPFAM" id="SSF52833">
    <property type="entry name" value="Thioredoxin-like"/>
    <property type="match status" value="1"/>
</dbReference>
<dbReference type="RefSeq" id="WP_130454324.1">
    <property type="nucleotide sequence ID" value="NZ_QYAG01000001.1"/>
</dbReference>
<evidence type="ECO:0000259" key="5">
    <source>
        <dbReference type="PROSITE" id="PS51352"/>
    </source>
</evidence>
<dbReference type="OrthoDB" id="9802039at2"/>
<dbReference type="InterPro" id="IPR036249">
    <property type="entry name" value="Thioredoxin-like_sf"/>
</dbReference>
<evidence type="ECO:0000313" key="7">
    <source>
        <dbReference type="Proteomes" id="UP000291832"/>
    </source>
</evidence>
<accession>A0A4Q7TUY5</accession>
<keyword evidence="1" id="KW-0238">DNA-binding</keyword>
<dbReference type="Pfam" id="PF13411">
    <property type="entry name" value="MerR_1"/>
    <property type="match status" value="1"/>
</dbReference>
<dbReference type="AlphaFoldDB" id="A0A4Q7TUY5"/>